<comment type="caution">
    <text evidence="2">The sequence shown here is derived from an EMBL/GenBank/DDBJ whole genome shotgun (WGS) entry which is preliminary data.</text>
</comment>
<organism evidence="2 3">
    <name type="scientific">Mycena rosella</name>
    <name type="common">Pink bonnet</name>
    <name type="synonym">Agaricus rosellus</name>
    <dbReference type="NCBI Taxonomy" id="1033263"/>
    <lineage>
        <taxon>Eukaryota</taxon>
        <taxon>Fungi</taxon>
        <taxon>Dikarya</taxon>
        <taxon>Basidiomycota</taxon>
        <taxon>Agaricomycotina</taxon>
        <taxon>Agaricomycetes</taxon>
        <taxon>Agaricomycetidae</taxon>
        <taxon>Agaricales</taxon>
        <taxon>Marasmiineae</taxon>
        <taxon>Mycenaceae</taxon>
        <taxon>Mycena</taxon>
    </lineage>
</organism>
<gene>
    <name evidence="2" type="ORF">B0H17DRAFT_1144447</name>
</gene>
<dbReference type="Proteomes" id="UP001221757">
    <property type="component" value="Unassembled WGS sequence"/>
</dbReference>
<keyword evidence="3" id="KW-1185">Reference proteome</keyword>
<evidence type="ECO:0000313" key="3">
    <source>
        <dbReference type="Proteomes" id="UP001221757"/>
    </source>
</evidence>
<proteinExistence type="predicted"/>
<sequence>MAEIHRLLFPPIFLCASSLFPGCPEGLMDMNSAAYMQSSLGRGIRAGAKREEGERSEDGKERVMGQIMDTITGFESKWSGLIYSTRKLSGRLLAENKHVRQWRTIRNPEASRDMGPFRL</sequence>
<name>A0AAD7CT57_MYCRO</name>
<reference evidence="2" key="1">
    <citation type="submission" date="2023-03" db="EMBL/GenBank/DDBJ databases">
        <title>Massive genome expansion in bonnet fungi (Mycena s.s.) driven by repeated elements and novel gene families across ecological guilds.</title>
        <authorList>
            <consortium name="Lawrence Berkeley National Laboratory"/>
            <person name="Harder C.B."/>
            <person name="Miyauchi S."/>
            <person name="Viragh M."/>
            <person name="Kuo A."/>
            <person name="Thoen E."/>
            <person name="Andreopoulos B."/>
            <person name="Lu D."/>
            <person name="Skrede I."/>
            <person name="Drula E."/>
            <person name="Henrissat B."/>
            <person name="Morin E."/>
            <person name="Kohler A."/>
            <person name="Barry K."/>
            <person name="LaButti K."/>
            <person name="Morin E."/>
            <person name="Salamov A."/>
            <person name="Lipzen A."/>
            <person name="Mereny Z."/>
            <person name="Hegedus B."/>
            <person name="Baldrian P."/>
            <person name="Stursova M."/>
            <person name="Weitz H."/>
            <person name="Taylor A."/>
            <person name="Grigoriev I.V."/>
            <person name="Nagy L.G."/>
            <person name="Martin F."/>
            <person name="Kauserud H."/>
        </authorList>
    </citation>
    <scope>NUCLEOTIDE SEQUENCE</scope>
    <source>
        <strain evidence="2">CBHHK067</strain>
    </source>
</reference>
<evidence type="ECO:0000313" key="2">
    <source>
        <dbReference type="EMBL" id="KAJ7662270.1"/>
    </source>
</evidence>
<keyword evidence="1" id="KW-0732">Signal</keyword>
<dbReference type="EMBL" id="JARKIE010000244">
    <property type="protein sequence ID" value="KAJ7662270.1"/>
    <property type="molecule type" value="Genomic_DNA"/>
</dbReference>
<feature type="signal peptide" evidence="1">
    <location>
        <begin position="1"/>
        <end position="18"/>
    </location>
</feature>
<protein>
    <submittedName>
        <fullName evidence="2">Uncharacterized protein</fullName>
    </submittedName>
</protein>
<feature type="chain" id="PRO_5042108324" evidence="1">
    <location>
        <begin position="19"/>
        <end position="119"/>
    </location>
</feature>
<accession>A0AAD7CT57</accession>
<dbReference type="AlphaFoldDB" id="A0AAD7CT57"/>
<evidence type="ECO:0000256" key="1">
    <source>
        <dbReference type="SAM" id="SignalP"/>
    </source>
</evidence>